<proteinExistence type="predicted"/>
<keyword evidence="6" id="KW-1185">Reference proteome</keyword>
<evidence type="ECO:0000259" key="4">
    <source>
        <dbReference type="Pfam" id="PF02463"/>
    </source>
</evidence>
<keyword evidence="3" id="KW-0175">Coiled coil</keyword>
<evidence type="ECO:0000313" key="6">
    <source>
        <dbReference type="Proteomes" id="UP001060112"/>
    </source>
</evidence>
<evidence type="ECO:0000256" key="3">
    <source>
        <dbReference type="SAM" id="Coils"/>
    </source>
</evidence>
<dbReference type="InterPro" id="IPR003395">
    <property type="entry name" value="RecF/RecN/SMC_N"/>
</dbReference>
<dbReference type="CDD" id="cd03278">
    <property type="entry name" value="ABC_SMC_barmotin"/>
    <property type="match status" value="1"/>
</dbReference>
<protein>
    <submittedName>
        <fullName evidence="5">AAA family ATPase</fullName>
    </submittedName>
</protein>
<reference evidence="5" key="1">
    <citation type="submission" date="2022-07" db="EMBL/GenBank/DDBJ databases">
        <title>Faecal culturing of patients with breast cancer.</title>
        <authorList>
            <person name="Teng N.M.Y."/>
            <person name="Kiu R."/>
            <person name="Evans R."/>
            <person name="Baker D.J."/>
            <person name="Zenner C."/>
            <person name="Robinson S.D."/>
            <person name="Hall L.J."/>
        </authorList>
    </citation>
    <scope>NUCLEOTIDE SEQUENCE</scope>
    <source>
        <strain evidence="5">LH1062</strain>
    </source>
</reference>
<dbReference type="InterPro" id="IPR050308">
    <property type="entry name" value="MukB/SMC"/>
</dbReference>
<evidence type="ECO:0000313" key="5">
    <source>
        <dbReference type="EMBL" id="UTY38510.1"/>
    </source>
</evidence>
<dbReference type="PANTHER" id="PTHR42963:SF1">
    <property type="entry name" value="DUF4476 DOMAIN-CONTAINING PROTEIN"/>
    <property type="match status" value="1"/>
</dbReference>
<dbReference type="SUPFAM" id="SSF52540">
    <property type="entry name" value="P-loop containing nucleoside triphosphate hydrolases"/>
    <property type="match status" value="1"/>
</dbReference>
<gene>
    <name evidence="5" type="ORF">NMU03_12750</name>
</gene>
<feature type="coiled-coil region" evidence="3">
    <location>
        <begin position="172"/>
        <end position="202"/>
    </location>
</feature>
<dbReference type="InterPro" id="IPR027417">
    <property type="entry name" value="P-loop_NTPase"/>
</dbReference>
<sequence>MYLKRIELHGFKSFADKSVIEFQPGITGIVGPNGCGKSNISDAVRWVLGEQSVKSLRGSNMADVIFNGSEDRKAQNVAEVTLVFDNEDRFMNVDYNEVEITRRLYRQNNEGEYLINKEPCRLKDIVDLIMDTGLGRDSLSIISQGNISTFADSKPEERRGMFEEAAGVAKYRKRKLESIRKLERTKDNLDRVEDICLELEKQITPLKRQKEKAEIYVDLKDQLQSIEVNVLVKGIESLSDSLNELNQSLDLLDKEKVTIEGQILINEQQNESLKKKMFDLDQEVNGLQGQLLTAMNNVNQLETQKVEIDANRKHILETTNKEDLEARMEQLKAILQDAISEYNDRVNRYNETKEEKLTLEAFQEKIVLK</sequence>
<evidence type="ECO:0000256" key="1">
    <source>
        <dbReference type="ARBA" id="ARBA00022490"/>
    </source>
</evidence>
<organism evidence="5 6">
    <name type="scientific">Allocoprobacillus halotolerans</name>
    <dbReference type="NCBI Taxonomy" id="2944914"/>
    <lineage>
        <taxon>Bacteria</taxon>
        <taxon>Bacillati</taxon>
        <taxon>Bacillota</taxon>
        <taxon>Erysipelotrichia</taxon>
        <taxon>Erysipelotrichales</taxon>
        <taxon>Erysipelotrichaceae</taxon>
        <taxon>Allocoprobacillus</taxon>
    </lineage>
</organism>
<keyword evidence="1" id="KW-0963">Cytoplasm</keyword>
<feature type="coiled-coil region" evidence="3">
    <location>
        <begin position="235"/>
        <end position="352"/>
    </location>
</feature>
<dbReference type="EMBL" id="CP101620">
    <property type="protein sequence ID" value="UTY38510.1"/>
    <property type="molecule type" value="Genomic_DNA"/>
</dbReference>
<evidence type="ECO:0000256" key="2">
    <source>
        <dbReference type="ARBA" id="ARBA00023125"/>
    </source>
</evidence>
<feature type="domain" description="RecF/RecN/SMC N-terminal" evidence="4">
    <location>
        <begin position="2"/>
        <end position="140"/>
    </location>
</feature>
<dbReference type="Pfam" id="PF02463">
    <property type="entry name" value="SMC_N"/>
    <property type="match status" value="1"/>
</dbReference>
<dbReference type="RefSeq" id="WP_290138867.1">
    <property type="nucleotide sequence ID" value="NZ_CP101620.1"/>
</dbReference>
<dbReference type="Proteomes" id="UP001060112">
    <property type="component" value="Chromosome"/>
</dbReference>
<keyword evidence="2" id="KW-0238">DNA-binding</keyword>
<accession>A0ABY5I0D4</accession>
<dbReference type="PANTHER" id="PTHR42963">
    <property type="entry name" value="CHROMOSOME PARTITION PROTEIN MUKB"/>
    <property type="match status" value="1"/>
</dbReference>
<name>A0ABY5I0D4_9FIRM</name>
<dbReference type="Gene3D" id="3.40.50.300">
    <property type="entry name" value="P-loop containing nucleotide triphosphate hydrolases"/>
    <property type="match status" value="1"/>
</dbReference>